<organism evidence="1 2">
    <name type="scientific">Nocardia callitridis</name>
    <dbReference type="NCBI Taxonomy" id="648753"/>
    <lineage>
        <taxon>Bacteria</taxon>
        <taxon>Bacillati</taxon>
        <taxon>Actinomycetota</taxon>
        <taxon>Actinomycetes</taxon>
        <taxon>Mycobacteriales</taxon>
        <taxon>Nocardiaceae</taxon>
        <taxon>Nocardia</taxon>
    </lineage>
</organism>
<keyword evidence="2" id="KW-1185">Reference proteome</keyword>
<evidence type="ECO:0000313" key="2">
    <source>
        <dbReference type="Proteomes" id="UP001500603"/>
    </source>
</evidence>
<reference evidence="2" key="1">
    <citation type="journal article" date="2019" name="Int. J. Syst. Evol. Microbiol.">
        <title>The Global Catalogue of Microorganisms (GCM) 10K type strain sequencing project: providing services to taxonomists for standard genome sequencing and annotation.</title>
        <authorList>
            <consortium name="The Broad Institute Genomics Platform"/>
            <consortium name="The Broad Institute Genome Sequencing Center for Infectious Disease"/>
            <person name="Wu L."/>
            <person name="Ma J."/>
        </authorList>
    </citation>
    <scope>NUCLEOTIDE SEQUENCE [LARGE SCALE GENOMIC DNA]</scope>
    <source>
        <strain evidence="2">JCM 18298</strain>
    </source>
</reference>
<gene>
    <name evidence="1" type="ORF">GCM10023318_41120</name>
</gene>
<name>A0ABP9KK15_9NOCA</name>
<dbReference type="Proteomes" id="UP001500603">
    <property type="component" value="Unassembled WGS sequence"/>
</dbReference>
<accession>A0ABP9KK15</accession>
<comment type="caution">
    <text evidence="1">The sequence shown here is derived from an EMBL/GenBank/DDBJ whole genome shotgun (WGS) entry which is preliminary data.</text>
</comment>
<proteinExistence type="predicted"/>
<sequence>MCARPVKGASTANPGLYYSQSLGLLAQGELSLARPDGPVTKEACEQTTRYTDSLGYPGLDVLCHR</sequence>
<protein>
    <submittedName>
        <fullName evidence="1">Uncharacterized protein</fullName>
    </submittedName>
</protein>
<evidence type="ECO:0000313" key="1">
    <source>
        <dbReference type="EMBL" id="GAA5060075.1"/>
    </source>
</evidence>
<dbReference type="EMBL" id="BAABJM010000004">
    <property type="protein sequence ID" value="GAA5060075.1"/>
    <property type="molecule type" value="Genomic_DNA"/>
</dbReference>